<dbReference type="RefSeq" id="WP_184861488.1">
    <property type="nucleotide sequence ID" value="NZ_JACHLK010000010.1"/>
</dbReference>
<sequence>MSPSTWQLLPRQGISCGPLKIDFGQPRAALRSAMVAAGFVPPKPERYQDEDDFQSTDKTTFIRVRYDAGDKVQDIEFLGGALAYQGAPLHGGTTFADVKKRFKAAKLQLRDTQWLGDGQDCPELGINIATREDVGGDGDGIEWVILSSTFK</sequence>
<comment type="caution">
    <text evidence="1">The sequence shown here is derived from an EMBL/GenBank/DDBJ whole genome shotgun (WGS) entry which is preliminary data.</text>
</comment>
<gene>
    <name evidence="1" type="ORF">HNP48_004648</name>
</gene>
<accession>A0A7X0UB41</accession>
<protein>
    <submittedName>
        <fullName evidence="1">Uncharacterized protein</fullName>
    </submittedName>
</protein>
<organism evidence="1 2">
    <name type="scientific">Acidovorax soli</name>
    <dbReference type="NCBI Taxonomy" id="592050"/>
    <lineage>
        <taxon>Bacteria</taxon>
        <taxon>Pseudomonadati</taxon>
        <taxon>Pseudomonadota</taxon>
        <taxon>Betaproteobacteria</taxon>
        <taxon>Burkholderiales</taxon>
        <taxon>Comamonadaceae</taxon>
        <taxon>Acidovorax</taxon>
    </lineage>
</organism>
<proteinExistence type="predicted"/>
<keyword evidence="2" id="KW-1185">Reference proteome</keyword>
<evidence type="ECO:0000313" key="2">
    <source>
        <dbReference type="Proteomes" id="UP000575083"/>
    </source>
</evidence>
<dbReference type="Proteomes" id="UP000575083">
    <property type="component" value="Unassembled WGS sequence"/>
</dbReference>
<reference evidence="1 2" key="1">
    <citation type="submission" date="2020-08" db="EMBL/GenBank/DDBJ databases">
        <title>Functional genomics of gut bacteria from endangered species of beetles.</title>
        <authorList>
            <person name="Carlos-Shanley C."/>
        </authorList>
    </citation>
    <scope>NUCLEOTIDE SEQUENCE [LARGE SCALE GENOMIC DNA]</scope>
    <source>
        <strain evidence="1 2">S00198</strain>
    </source>
</reference>
<dbReference type="EMBL" id="JACHLK010000010">
    <property type="protein sequence ID" value="MBB6561946.1"/>
    <property type="molecule type" value="Genomic_DNA"/>
</dbReference>
<name>A0A7X0UB41_9BURK</name>
<evidence type="ECO:0000313" key="1">
    <source>
        <dbReference type="EMBL" id="MBB6561946.1"/>
    </source>
</evidence>
<dbReference type="AlphaFoldDB" id="A0A7X0UB41"/>